<protein>
    <recommendedName>
        <fullName evidence="4">PPPDE domain-containing protein</fullName>
    </recommendedName>
</protein>
<dbReference type="OrthoDB" id="21221at2759"/>
<dbReference type="Gene3D" id="3.90.1720.30">
    <property type="entry name" value="PPPDE domains"/>
    <property type="match status" value="1"/>
</dbReference>
<evidence type="ECO:0000256" key="2">
    <source>
        <dbReference type="ARBA" id="ARBA00022670"/>
    </source>
</evidence>
<comment type="similarity">
    <text evidence="1">Belongs to the DeSI family.</text>
</comment>
<keyword evidence="2" id="KW-0645">Protease</keyword>
<organism evidence="5 6">
    <name type="scientific">Wickerhamomyces pijperi</name>
    <name type="common">Yeast</name>
    <name type="synonym">Pichia pijperi</name>
    <dbReference type="NCBI Taxonomy" id="599730"/>
    <lineage>
        <taxon>Eukaryota</taxon>
        <taxon>Fungi</taxon>
        <taxon>Dikarya</taxon>
        <taxon>Ascomycota</taxon>
        <taxon>Saccharomycotina</taxon>
        <taxon>Saccharomycetes</taxon>
        <taxon>Phaffomycetales</taxon>
        <taxon>Wickerhamomycetaceae</taxon>
        <taxon>Wickerhamomyces</taxon>
    </lineage>
</organism>
<feature type="domain" description="PPPDE" evidence="4">
    <location>
        <begin position="55"/>
        <end position="197"/>
    </location>
</feature>
<dbReference type="Pfam" id="PF05903">
    <property type="entry name" value="Peptidase_C97"/>
    <property type="match status" value="1"/>
</dbReference>
<evidence type="ECO:0000313" key="6">
    <source>
        <dbReference type="Proteomes" id="UP000774326"/>
    </source>
</evidence>
<dbReference type="Proteomes" id="UP000774326">
    <property type="component" value="Unassembled WGS sequence"/>
</dbReference>
<dbReference type="InterPro" id="IPR008580">
    <property type="entry name" value="PPPDE_dom"/>
</dbReference>
<evidence type="ECO:0000256" key="3">
    <source>
        <dbReference type="ARBA" id="ARBA00022801"/>
    </source>
</evidence>
<evidence type="ECO:0000313" key="5">
    <source>
        <dbReference type="EMBL" id="KAH3679239.1"/>
    </source>
</evidence>
<evidence type="ECO:0000256" key="1">
    <source>
        <dbReference type="ARBA" id="ARBA00008140"/>
    </source>
</evidence>
<dbReference type="EMBL" id="JAEUBG010004994">
    <property type="protein sequence ID" value="KAH3679239.1"/>
    <property type="molecule type" value="Genomic_DNA"/>
</dbReference>
<dbReference type="PANTHER" id="PTHR12378:SF7">
    <property type="entry name" value="DESUMOYLATING ISOPEPTIDASE 1"/>
    <property type="match status" value="1"/>
</dbReference>
<dbReference type="InterPro" id="IPR042266">
    <property type="entry name" value="PPPDE_sf"/>
</dbReference>
<dbReference type="SMART" id="SM01179">
    <property type="entry name" value="DUF862"/>
    <property type="match status" value="1"/>
</dbReference>
<dbReference type="AlphaFoldDB" id="A0A9P8PXR9"/>
<name>A0A9P8PXR9_WICPI</name>
<dbReference type="PROSITE" id="PS51858">
    <property type="entry name" value="PPPDE"/>
    <property type="match status" value="1"/>
</dbReference>
<dbReference type="PANTHER" id="PTHR12378">
    <property type="entry name" value="DESUMOYLATING ISOPEPTIDASE"/>
    <property type="match status" value="1"/>
</dbReference>
<keyword evidence="3" id="KW-0378">Hydrolase</keyword>
<proteinExistence type="inferred from homology"/>
<sequence length="202" mass="22580">MSQASNPESTTVMRDFISKLKLRQSLAETEMTSSDNPTQTTVDQTATGATEEIAYPVQVYVYDISHGLARIYSQTILGISLDAIYHTSVVVYGKEYYFDQEGVVAGVPQFTRFGKPQQVLNKGNTYIPQEIFEEYVDSLKTELFAFGKYKLFENNCNHFTNNTLGFLNDKALDAHIMNIPDIVLNSPNGAIIQQLFSGGSFM</sequence>
<keyword evidence="6" id="KW-1185">Reference proteome</keyword>
<dbReference type="GO" id="GO:0006508">
    <property type="term" value="P:proteolysis"/>
    <property type="evidence" value="ECO:0007669"/>
    <property type="project" value="UniProtKB-KW"/>
</dbReference>
<comment type="caution">
    <text evidence="5">The sequence shown here is derived from an EMBL/GenBank/DDBJ whole genome shotgun (WGS) entry which is preliminary data.</text>
</comment>
<dbReference type="GO" id="GO:0008233">
    <property type="term" value="F:peptidase activity"/>
    <property type="evidence" value="ECO:0007669"/>
    <property type="project" value="UniProtKB-KW"/>
</dbReference>
<gene>
    <name evidence="5" type="ORF">WICPIJ_008657</name>
</gene>
<accession>A0A9P8PXR9</accession>
<reference evidence="5" key="2">
    <citation type="submission" date="2021-01" db="EMBL/GenBank/DDBJ databases">
        <authorList>
            <person name="Schikora-Tamarit M.A."/>
        </authorList>
    </citation>
    <scope>NUCLEOTIDE SEQUENCE</scope>
    <source>
        <strain evidence="5">CBS2887</strain>
    </source>
</reference>
<evidence type="ECO:0000259" key="4">
    <source>
        <dbReference type="PROSITE" id="PS51858"/>
    </source>
</evidence>
<reference evidence="5" key="1">
    <citation type="journal article" date="2021" name="Open Biol.">
        <title>Shared evolutionary footprints suggest mitochondrial oxidative damage underlies multiple complex I losses in fungi.</title>
        <authorList>
            <person name="Schikora-Tamarit M.A."/>
            <person name="Marcet-Houben M."/>
            <person name="Nosek J."/>
            <person name="Gabaldon T."/>
        </authorList>
    </citation>
    <scope>NUCLEOTIDE SEQUENCE</scope>
    <source>
        <strain evidence="5">CBS2887</strain>
    </source>
</reference>
<dbReference type="GO" id="GO:0070646">
    <property type="term" value="P:protein modification by small protein removal"/>
    <property type="evidence" value="ECO:0007669"/>
    <property type="project" value="TreeGrafter"/>
</dbReference>